<dbReference type="eggNOG" id="ENOG502RYG3">
    <property type="taxonomic scope" value="Eukaryota"/>
</dbReference>
<feature type="region of interest" description="Disordered" evidence="5">
    <location>
        <begin position="423"/>
        <end position="461"/>
    </location>
</feature>
<evidence type="ECO:0000256" key="5">
    <source>
        <dbReference type="SAM" id="MobiDB-lite"/>
    </source>
</evidence>
<dbReference type="Proteomes" id="UP000018087">
    <property type="component" value="Unassembled WGS sequence"/>
</dbReference>
<feature type="compositionally biased region" description="Basic and acidic residues" evidence="5">
    <location>
        <begin position="423"/>
        <end position="440"/>
    </location>
</feature>
<evidence type="ECO:0000256" key="3">
    <source>
        <dbReference type="ARBA" id="ARBA00022833"/>
    </source>
</evidence>
<dbReference type="AlphaFoldDB" id="U7Q1G3"/>
<dbReference type="EMBL" id="KI440843">
    <property type="protein sequence ID" value="ERT01007.1"/>
    <property type="molecule type" value="Genomic_DNA"/>
</dbReference>
<keyword evidence="3" id="KW-0862">Zinc</keyword>
<evidence type="ECO:0000256" key="1">
    <source>
        <dbReference type="ARBA" id="ARBA00022723"/>
    </source>
</evidence>
<reference evidence="8" key="1">
    <citation type="journal article" date="2014" name="Genome Announc.">
        <title>Genome sequence of the pathogenic fungus Sporothrix schenckii (ATCC 58251).</title>
        <authorList>
            <person name="Cuomo C.A."/>
            <person name="Rodriguez-Del Valle N."/>
            <person name="Perez-Sanchez L."/>
            <person name="Abouelleil A."/>
            <person name="Goldberg J."/>
            <person name="Young S."/>
            <person name="Zeng Q."/>
            <person name="Birren B.W."/>
        </authorList>
    </citation>
    <scope>NUCLEOTIDE SEQUENCE [LARGE SCALE GENOMIC DNA]</scope>
    <source>
        <strain evidence="8">ATCC 58251 / de Perez 2211183</strain>
    </source>
</reference>
<dbReference type="GO" id="GO:0008270">
    <property type="term" value="F:zinc ion binding"/>
    <property type="evidence" value="ECO:0007669"/>
    <property type="project" value="UniProtKB-KW"/>
</dbReference>
<dbReference type="InterPro" id="IPR002893">
    <property type="entry name" value="Znf_MYND"/>
</dbReference>
<dbReference type="SUPFAM" id="SSF144232">
    <property type="entry name" value="HIT/MYND zinc finger-like"/>
    <property type="match status" value="1"/>
</dbReference>
<dbReference type="OrthoDB" id="5952526at2759"/>
<dbReference type="Pfam" id="PF01753">
    <property type="entry name" value="zf-MYND"/>
    <property type="match status" value="1"/>
</dbReference>
<dbReference type="STRING" id="1391915.U7Q1G3"/>
<evidence type="ECO:0000259" key="6">
    <source>
        <dbReference type="PROSITE" id="PS50865"/>
    </source>
</evidence>
<dbReference type="PROSITE" id="PS01360">
    <property type="entry name" value="ZF_MYND_1"/>
    <property type="match status" value="1"/>
</dbReference>
<evidence type="ECO:0000256" key="4">
    <source>
        <dbReference type="PROSITE-ProRule" id="PRU00134"/>
    </source>
</evidence>
<feature type="compositionally biased region" description="Acidic residues" evidence="5">
    <location>
        <begin position="441"/>
        <end position="450"/>
    </location>
</feature>
<feature type="domain" description="MYND-type" evidence="6">
    <location>
        <begin position="22"/>
        <end position="60"/>
    </location>
</feature>
<evidence type="ECO:0000313" key="8">
    <source>
        <dbReference type="Proteomes" id="UP000018087"/>
    </source>
</evidence>
<sequence length="461" mass="53751">MPCLTSGAKLRTGPVGPLRDRCDLCSVERTGLILCSGCRAVRYCSRAHQDEHQPSHKPVCNGIESDRESLAYWERMICKQKGDVKSDCQAIEIYVDHHTELLDVFKYIRYRFILANHLRFIGTPDGVREAADHMLDMLRMNRGDYMFVQHFIPAALLRLDRDQDAYDFMKWCSTLVEDDNYDWGAVSEPFMNLKDEDVLEDPNFVMPRFPRISHLACMLLLKMKLLVDIRGIKTTRCILARNSPLPPELILAIAHDVVRSPIAKARLVRKPSSHLNTIEVKLVRQVARLGRAICDDDYNFFTFLCDPDEALAMHPERFSSYFFDYSSVMQRAYSAIRETAGVLEILKATRLVVKRDWEDKVVDMLEDIRKHEKAGHERTEAELLYDVSLDRIWDYLDWAVQDASYPGRWSNRPSERYIKRRREWAAKEEAEKERAEMGRDTDEEDDDDDEEKRQRCDNGEK</sequence>
<feature type="compositionally biased region" description="Basic and acidic residues" evidence="5">
    <location>
        <begin position="451"/>
        <end position="461"/>
    </location>
</feature>
<proteinExistence type="predicted"/>
<evidence type="ECO:0000256" key="2">
    <source>
        <dbReference type="ARBA" id="ARBA00022771"/>
    </source>
</evidence>
<keyword evidence="8" id="KW-1185">Reference proteome</keyword>
<gene>
    <name evidence="7" type="ORF">HMPREF1624_02243</name>
</gene>
<keyword evidence="1" id="KW-0479">Metal-binding</keyword>
<organism evidence="7 8">
    <name type="scientific">Sporothrix schenckii (strain ATCC 58251 / de Perez 2211183)</name>
    <name type="common">Rose-picker's disease fungus</name>
    <dbReference type="NCBI Taxonomy" id="1391915"/>
    <lineage>
        <taxon>Eukaryota</taxon>
        <taxon>Fungi</taxon>
        <taxon>Dikarya</taxon>
        <taxon>Ascomycota</taxon>
        <taxon>Pezizomycotina</taxon>
        <taxon>Sordariomycetes</taxon>
        <taxon>Sordariomycetidae</taxon>
        <taxon>Ophiostomatales</taxon>
        <taxon>Ophiostomataceae</taxon>
        <taxon>Sporothrix</taxon>
    </lineage>
</organism>
<dbReference type="PROSITE" id="PS50865">
    <property type="entry name" value="ZF_MYND_2"/>
    <property type="match status" value="1"/>
</dbReference>
<evidence type="ECO:0000313" key="7">
    <source>
        <dbReference type="EMBL" id="ERT01007.1"/>
    </source>
</evidence>
<name>U7Q1G3_SPOS1</name>
<protein>
    <recommendedName>
        <fullName evidence="6">MYND-type domain-containing protein</fullName>
    </recommendedName>
</protein>
<dbReference type="HOGENOM" id="CLU_041470_2_1_1"/>
<dbReference type="Gene3D" id="6.10.140.2220">
    <property type="match status" value="1"/>
</dbReference>
<keyword evidence="2 4" id="KW-0863">Zinc-finger</keyword>
<accession>U7Q1G3</accession>